<dbReference type="Proteomes" id="UP000229740">
    <property type="component" value="Unassembled WGS sequence"/>
</dbReference>
<accession>A0A2G6E349</accession>
<reference evidence="1 2" key="1">
    <citation type="submission" date="2017-10" db="EMBL/GenBank/DDBJ databases">
        <title>Novel microbial diversity and functional potential in the marine mammal oral microbiome.</title>
        <authorList>
            <person name="Dudek N.K."/>
            <person name="Sun C.L."/>
            <person name="Burstein D."/>
            <person name="Kantor R.S."/>
            <person name="Aliaga Goltsman D.S."/>
            <person name="Bik E.M."/>
            <person name="Thomas B.C."/>
            <person name="Banfield J.F."/>
            <person name="Relman D.A."/>
        </authorList>
    </citation>
    <scope>NUCLEOTIDE SEQUENCE [LARGE SCALE GENOMIC DNA]</scope>
    <source>
        <strain evidence="1">DOLZORAL124_49_17</strain>
    </source>
</reference>
<evidence type="ECO:0000313" key="2">
    <source>
        <dbReference type="Proteomes" id="UP000229740"/>
    </source>
</evidence>
<evidence type="ECO:0000313" key="1">
    <source>
        <dbReference type="EMBL" id="PID56504.1"/>
    </source>
</evidence>
<dbReference type="EMBL" id="PDPS01000033">
    <property type="protein sequence ID" value="PID56504.1"/>
    <property type="molecule type" value="Genomic_DNA"/>
</dbReference>
<gene>
    <name evidence="1" type="ORF">CSB45_10755</name>
</gene>
<proteinExistence type="predicted"/>
<protein>
    <submittedName>
        <fullName evidence="1">Uncharacterized protein</fullName>
    </submittedName>
</protein>
<name>A0A2G6E349_9BACT</name>
<dbReference type="AlphaFoldDB" id="A0A2G6E349"/>
<comment type="caution">
    <text evidence="1">The sequence shown here is derived from an EMBL/GenBank/DDBJ whole genome shotgun (WGS) entry which is preliminary data.</text>
</comment>
<organism evidence="1 2">
    <name type="scientific">candidate division KSB3 bacterium</name>
    <dbReference type="NCBI Taxonomy" id="2044937"/>
    <lineage>
        <taxon>Bacteria</taxon>
        <taxon>candidate division KSB3</taxon>
    </lineage>
</organism>
<sequence>MGCPFARRLSGAPLAKVQHYVRYSARDVRLAARRRHEKTATSMERYRYRAGVEAAMSEDDRRTGVKKLRGAVSFAAVLKARGVNMRRAALCRKRRSRRKTAPFGPGYVIVLAFEGSKIISCQWRRNDYRTLSVAWRGTASGFRLSASLFLNSELRSAMYRRISHNALFGAEGLFVTKLTGPGCVYLQNLPRLVETMAG</sequence>